<keyword evidence="1" id="KW-0472">Membrane</keyword>
<dbReference type="InterPro" id="IPR027417">
    <property type="entry name" value="P-loop_NTPase"/>
</dbReference>
<keyword evidence="1" id="KW-0812">Transmembrane</keyword>
<dbReference type="RefSeq" id="WP_207669459.1">
    <property type="nucleotide sequence ID" value="NZ_BHYK01000009.1"/>
</dbReference>
<gene>
    <name evidence="2" type="ORF">Ctaglu_19200</name>
</gene>
<sequence>MEILEFNKDLKSEGTTVFISTHILSDIERICDQVSILDKVLLNFKWLESVSINENKASIYVIENYSYTIAFLIICSILFIIATIFNMNKVEVT</sequence>
<organism evidence="2 3">
    <name type="scientific">Clostridium tagluense</name>
    <dbReference type="NCBI Taxonomy" id="360422"/>
    <lineage>
        <taxon>Bacteria</taxon>
        <taxon>Bacillati</taxon>
        <taxon>Bacillota</taxon>
        <taxon>Clostridia</taxon>
        <taxon>Eubacteriales</taxon>
        <taxon>Clostridiaceae</taxon>
        <taxon>Clostridium</taxon>
    </lineage>
</organism>
<feature type="transmembrane region" description="Helical" evidence="1">
    <location>
        <begin position="65"/>
        <end position="85"/>
    </location>
</feature>
<dbReference type="EMBL" id="BHYK01000009">
    <property type="protein sequence ID" value="GCD10297.1"/>
    <property type="molecule type" value="Genomic_DNA"/>
</dbReference>
<comment type="caution">
    <text evidence="2">The sequence shown here is derived from an EMBL/GenBank/DDBJ whole genome shotgun (WGS) entry which is preliminary data.</text>
</comment>
<dbReference type="Proteomes" id="UP000287872">
    <property type="component" value="Unassembled WGS sequence"/>
</dbReference>
<proteinExistence type="predicted"/>
<keyword evidence="1" id="KW-1133">Transmembrane helix</keyword>
<evidence type="ECO:0008006" key="4">
    <source>
        <dbReference type="Google" id="ProtNLM"/>
    </source>
</evidence>
<accession>A0A401UL89</accession>
<dbReference type="SUPFAM" id="SSF52540">
    <property type="entry name" value="P-loop containing nucleoside triphosphate hydrolases"/>
    <property type="match status" value="1"/>
</dbReference>
<reference evidence="2 3" key="1">
    <citation type="submission" date="2018-11" db="EMBL/GenBank/DDBJ databases">
        <title>Genome sequencing and assembly of Clostridium tagluense strain A121.</title>
        <authorList>
            <person name="Murakami T."/>
            <person name="Segawa T."/>
            <person name="Shcherbakova V.A."/>
            <person name="Mori H."/>
            <person name="Yoshimura Y."/>
        </authorList>
    </citation>
    <scope>NUCLEOTIDE SEQUENCE [LARGE SCALE GENOMIC DNA]</scope>
    <source>
        <strain evidence="2 3">A121</strain>
    </source>
</reference>
<protein>
    <recommendedName>
        <fullName evidence="4">ABC transporter ATP-binding protein</fullName>
    </recommendedName>
</protein>
<dbReference type="AlphaFoldDB" id="A0A401UL89"/>
<name>A0A401UL89_9CLOT</name>
<evidence type="ECO:0000313" key="3">
    <source>
        <dbReference type="Proteomes" id="UP000287872"/>
    </source>
</evidence>
<evidence type="ECO:0000313" key="2">
    <source>
        <dbReference type="EMBL" id="GCD10297.1"/>
    </source>
</evidence>
<keyword evidence="3" id="KW-1185">Reference proteome</keyword>
<evidence type="ECO:0000256" key="1">
    <source>
        <dbReference type="SAM" id="Phobius"/>
    </source>
</evidence>